<name>A0A162FI93_9EURY</name>
<feature type="binding site" evidence="3">
    <location>
        <position position="7"/>
    </location>
    <ligand>
        <name>a divalent metal cation</name>
        <dbReference type="ChEBI" id="CHEBI:60240"/>
        <label>1</label>
    </ligand>
</feature>
<dbReference type="AlphaFoldDB" id="A0A162FI93"/>
<gene>
    <name evidence="4" type="primary">ycfH</name>
    <name evidence="4" type="ORF">MBFIL_17820</name>
</gene>
<protein>
    <submittedName>
        <fullName evidence="4">Putative deoxyribonuclease YcfH</fullName>
        <ecNumber evidence="4">3.1.21.-</ecNumber>
    </submittedName>
</protein>
<dbReference type="CDD" id="cd01310">
    <property type="entry name" value="TatD_DNAse"/>
    <property type="match status" value="1"/>
</dbReference>
<organism evidence="4 5">
    <name type="scientific">Methanobrevibacter filiformis</name>
    <dbReference type="NCBI Taxonomy" id="55758"/>
    <lineage>
        <taxon>Archaea</taxon>
        <taxon>Methanobacteriati</taxon>
        <taxon>Methanobacteriota</taxon>
        <taxon>Methanomada group</taxon>
        <taxon>Methanobacteria</taxon>
        <taxon>Methanobacteriales</taxon>
        <taxon>Methanobacteriaceae</taxon>
        <taxon>Methanobrevibacter</taxon>
    </lineage>
</organism>
<dbReference type="InterPro" id="IPR032466">
    <property type="entry name" value="Metal_Hydrolase"/>
</dbReference>
<dbReference type="InterPro" id="IPR015991">
    <property type="entry name" value="TatD/YcfH-like"/>
</dbReference>
<accession>A0A162FI93</accession>
<dbReference type="OrthoDB" id="26412at2157"/>
<evidence type="ECO:0000256" key="2">
    <source>
        <dbReference type="ARBA" id="ARBA00022801"/>
    </source>
</evidence>
<dbReference type="PATRIC" id="fig|55758.3.peg.1998"/>
<dbReference type="SUPFAM" id="SSF51556">
    <property type="entry name" value="Metallo-dependent hydrolases"/>
    <property type="match status" value="1"/>
</dbReference>
<dbReference type="GO" id="GO:0046872">
    <property type="term" value="F:metal ion binding"/>
    <property type="evidence" value="ECO:0007669"/>
    <property type="project" value="UniProtKB-KW"/>
</dbReference>
<dbReference type="GO" id="GO:0016788">
    <property type="term" value="F:hydrolase activity, acting on ester bonds"/>
    <property type="evidence" value="ECO:0007669"/>
    <property type="project" value="InterPro"/>
</dbReference>
<dbReference type="PROSITE" id="PS01091">
    <property type="entry name" value="TATD_3"/>
    <property type="match status" value="1"/>
</dbReference>
<feature type="binding site" evidence="3">
    <location>
        <position position="131"/>
    </location>
    <ligand>
        <name>a divalent metal cation</name>
        <dbReference type="ChEBI" id="CHEBI:60240"/>
        <label>2</label>
    </ligand>
</feature>
<sequence>MIDIHCHLDFEEYDNDRHEVIKRAKDKLRAVINSGTSYEGNKRVFELSNNNKGFIYPTFGFHPTNSGKSSELDIEIAINHMIEYMDDIVAIGEVGMDYFYIKDKKEREKQIEIFKQFATLANDYKKPIVIHCRDAEKKAFNLIQEFDDIPSVIFHCYSGSLKTANKLVDNGYFMSFSNMLSYSKQHQDLVKEIPLDNILTETDSPYLSTIRGERNEPYNVYKTLNKIAELKNIDLNLVNEITETNAIEVFNI</sequence>
<dbReference type="InterPro" id="IPR018228">
    <property type="entry name" value="DNase_TatD-rel_CS"/>
</dbReference>
<dbReference type="Pfam" id="PF01026">
    <property type="entry name" value="TatD_DNase"/>
    <property type="match status" value="1"/>
</dbReference>
<feature type="binding site" evidence="3">
    <location>
        <position position="155"/>
    </location>
    <ligand>
        <name>a divalent metal cation</name>
        <dbReference type="ChEBI" id="CHEBI:60240"/>
        <label>2</label>
    </ligand>
</feature>
<reference evidence="4 5" key="1">
    <citation type="submission" date="2016-04" db="EMBL/GenBank/DDBJ databases">
        <title>Genome sequence of Methanobrevibacter filiformis DSM 11501.</title>
        <authorList>
            <person name="Poehlein A."/>
            <person name="Seedorf H."/>
            <person name="Daniel R."/>
        </authorList>
    </citation>
    <scope>NUCLEOTIDE SEQUENCE [LARGE SCALE GENOMIC DNA]</scope>
    <source>
        <strain evidence="4 5">DSM 11501</strain>
    </source>
</reference>
<dbReference type="EMBL" id="LWMT01000276">
    <property type="protein sequence ID" value="KZX10380.1"/>
    <property type="molecule type" value="Genomic_DNA"/>
</dbReference>
<dbReference type="PANTHER" id="PTHR46124">
    <property type="entry name" value="D-AMINOACYL-TRNA DEACYLASE"/>
    <property type="match status" value="1"/>
</dbReference>
<evidence type="ECO:0000313" key="4">
    <source>
        <dbReference type="EMBL" id="KZX10380.1"/>
    </source>
</evidence>
<keyword evidence="1 3" id="KW-0479">Metal-binding</keyword>
<dbReference type="NCBIfam" id="TIGR00010">
    <property type="entry name" value="YchF/TatD family DNA exonuclease"/>
    <property type="match status" value="1"/>
</dbReference>
<keyword evidence="5" id="KW-1185">Reference proteome</keyword>
<evidence type="ECO:0000313" key="5">
    <source>
        <dbReference type="Proteomes" id="UP000077066"/>
    </source>
</evidence>
<feature type="binding site" evidence="3">
    <location>
        <position position="5"/>
    </location>
    <ligand>
        <name>a divalent metal cation</name>
        <dbReference type="ChEBI" id="CHEBI:60240"/>
        <label>1</label>
    </ligand>
</feature>
<feature type="binding site" evidence="3">
    <location>
        <position position="203"/>
    </location>
    <ligand>
        <name>a divalent metal cation</name>
        <dbReference type="ChEBI" id="CHEBI:60240"/>
        <label>1</label>
    </ligand>
</feature>
<dbReference type="Proteomes" id="UP000077066">
    <property type="component" value="Unassembled WGS sequence"/>
</dbReference>
<evidence type="ECO:0000256" key="1">
    <source>
        <dbReference type="ARBA" id="ARBA00022723"/>
    </source>
</evidence>
<dbReference type="RefSeq" id="WP_066973777.1">
    <property type="nucleotide sequence ID" value="NZ_LWMT01000276.1"/>
</dbReference>
<keyword evidence="2 4" id="KW-0378">Hydrolase</keyword>
<feature type="binding site" evidence="3">
    <location>
        <position position="93"/>
    </location>
    <ligand>
        <name>a divalent metal cation</name>
        <dbReference type="ChEBI" id="CHEBI:60240"/>
        <label>1</label>
    </ligand>
</feature>
<dbReference type="EC" id="3.1.21.-" evidence="4"/>
<dbReference type="PANTHER" id="PTHR46124:SF2">
    <property type="entry name" value="D-AMINOACYL-TRNA DEACYLASE"/>
    <property type="match status" value="1"/>
</dbReference>
<dbReference type="GO" id="GO:0004536">
    <property type="term" value="F:DNA nuclease activity"/>
    <property type="evidence" value="ECO:0007669"/>
    <property type="project" value="InterPro"/>
</dbReference>
<comment type="caution">
    <text evidence="4">The sequence shown here is derived from an EMBL/GenBank/DDBJ whole genome shotgun (WGS) entry which is preliminary data.</text>
</comment>
<dbReference type="PIRSF" id="PIRSF005902">
    <property type="entry name" value="DNase_TatD"/>
    <property type="match status" value="1"/>
</dbReference>
<dbReference type="FunFam" id="3.20.20.140:FF:000005">
    <property type="entry name" value="TatD family hydrolase"/>
    <property type="match status" value="1"/>
</dbReference>
<dbReference type="Gene3D" id="3.20.20.140">
    <property type="entry name" value="Metal-dependent hydrolases"/>
    <property type="match status" value="1"/>
</dbReference>
<proteinExistence type="predicted"/>
<dbReference type="STRING" id="55758.MBFIL_17820"/>
<evidence type="ECO:0000256" key="3">
    <source>
        <dbReference type="PIRSR" id="PIRSR005902-1"/>
    </source>
</evidence>
<dbReference type="InterPro" id="IPR001130">
    <property type="entry name" value="TatD-like"/>
</dbReference>